<evidence type="ECO:0000313" key="3">
    <source>
        <dbReference type="Proteomes" id="UP000321523"/>
    </source>
</evidence>
<comment type="caution">
    <text evidence="2">The sequence shown here is derived from an EMBL/GenBank/DDBJ whole genome shotgun (WGS) entry which is preliminary data.</text>
</comment>
<reference evidence="2 3" key="1">
    <citation type="submission" date="2019-07" db="EMBL/GenBank/DDBJ databases">
        <title>Whole genome shotgun sequence of Skermanella aerolata NBRC 106429.</title>
        <authorList>
            <person name="Hosoyama A."/>
            <person name="Uohara A."/>
            <person name="Ohji S."/>
            <person name="Ichikawa N."/>
        </authorList>
    </citation>
    <scope>NUCLEOTIDE SEQUENCE [LARGE SCALE GENOMIC DNA]</scope>
    <source>
        <strain evidence="2 3">NBRC 106429</strain>
    </source>
</reference>
<sequence length="55" mass="6195">MTDRKRQVLVDTQGNLLKTRIHPANIHDKPGGMLLLICLHILFPAIVLAWADSSY</sequence>
<keyword evidence="3" id="KW-1185">Reference proteome</keyword>
<evidence type="ECO:0000313" key="2">
    <source>
        <dbReference type="EMBL" id="GEO43303.1"/>
    </source>
</evidence>
<gene>
    <name evidence="2" type="ORF">SAE02_74510</name>
</gene>
<keyword evidence="1" id="KW-1133">Transmembrane helix</keyword>
<accession>A0A512E3J0</accession>
<proteinExistence type="predicted"/>
<name>A0A512E3J0_9PROT</name>
<evidence type="ECO:0000256" key="1">
    <source>
        <dbReference type="SAM" id="Phobius"/>
    </source>
</evidence>
<keyword evidence="1" id="KW-0472">Membrane</keyword>
<organism evidence="2 3">
    <name type="scientific">Skermanella aerolata</name>
    <dbReference type="NCBI Taxonomy" id="393310"/>
    <lineage>
        <taxon>Bacteria</taxon>
        <taxon>Pseudomonadati</taxon>
        <taxon>Pseudomonadota</taxon>
        <taxon>Alphaproteobacteria</taxon>
        <taxon>Rhodospirillales</taxon>
        <taxon>Azospirillaceae</taxon>
        <taxon>Skermanella</taxon>
    </lineage>
</organism>
<dbReference type="EMBL" id="BJYZ01000072">
    <property type="protein sequence ID" value="GEO43303.1"/>
    <property type="molecule type" value="Genomic_DNA"/>
</dbReference>
<dbReference type="Proteomes" id="UP000321523">
    <property type="component" value="Unassembled WGS sequence"/>
</dbReference>
<dbReference type="AlphaFoldDB" id="A0A512E3J0"/>
<protein>
    <recommendedName>
        <fullName evidence="4">Transposase IS4-like domain-containing protein</fullName>
    </recommendedName>
</protein>
<keyword evidence="1" id="KW-0812">Transmembrane</keyword>
<evidence type="ECO:0008006" key="4">
    <source>
        <dbReference type="Google" id="ProtNLM"/>
    </source>
</evidence>
<feature type="transmembrane region" description="Helical" evidence="1">
    <location>
        <begin position="33"/>
        <end position="51"/>
    </location>
</feature>